<sequence length="533" mass="61089">MLGGRGRVMAAALLHALLATGEVGRDTSSRSCPTAPSPNLHHMMSQHDVSSNETLRYVMQLRGDKHVRIAEGLYMWDWRYMSPWLRRRRDKVREFCMEPHEGGQVHLKGDQAVLDGQWDFHPRCSGSFTDLVFRYSTIVVDGRELMLLNGGSWVVRMCELKASGMQVLRCQRDSRVDMSKSVVGGITFDPYEPDANQDYLRASNGLVAIETSRASLHSCELSMTGLLDGSALKASGKSSVKASQCTFMQNVVSVFVSQNCSVLVEDSVFMHKRLSHLLVGPPLPSNARLSFFRNRGVGSLWGLNGRPKVWEERDNFFPEQEEKSNLELLRENFAYVPLYENKGIGEKPDWLLAREGGYLIETGDHIVYCLTCGKDNNLNHFLTCQHCYDPRQQFQRKYGLGDIMNVTALFDSLQEEKREKREFRRDEDIERARQMAETTRQWPWTRPKELQQVKASSKPVADFLASTQRLHTVEELRTNFTEAYKEKETLKAMYRSRREEDVRVLLVQAQEKYARARAAFVKALDELPKQDRS</sequence>
<reference evidence="4" key="3">
    <citation type="submission" date="2016-03" db="UniProtKB">
        <authorList>
            <consortium name="EnsemblProtists"/>
        </authorList>
    </citation>
    <scope>IDENTIFICATION</scope>
</reference>
<gene>
    <name evidence="3" type="ORF">GUITHDRAFT_140681</name>
</gene>
<reference evidence="3 5" key="1">
    <citation type="journal article" date="2012" name="Nature">
        <title>Algal genomes reveal evolutionary mosaicism and the fate of nucleomorphs.</title>
        <authorList>
            <consortium name="DOE Joint Genome Institute"/>
            <person name="Curtis B.A."/>
            <person name="Tanifuji G."/>
            <person name="Burki F."/>
            <person name="Gruber A."/>
            <person name="Irimia M."/>
            <person name="Maruyama S."/>
            <person name="Arias M.C."/>
            <person name="Ball S.G."/>
            <person name="Gile G.H."/>
            <person name="Hirakawa Y."/>
            <person name="Hopkins J.F."/>
            <person name="Kuo A."/>
            <person name="Rensing S.A."/>
            <person name="Schmutz J."/>
            <person name="Symeonidi A."/>
            <person name="Elias M."/>
            <person name="Eveleigh R.J."/>
            <person name="Herman E.K."/>
            <person name="Klute M.J."/>
            <person name="Nakayama T."/>
            <person name="Obornik M."/>
            <person name="Reyes-Prieto A."/>
            <person name="Armbrust E.V."/>
            <person name="Aves S.J."/>
            <person name="Beiko R.G."/>
            <person name="Coutinho P."/>
            <person name="Dacks J.B."/>
            <person name="Durnford D.G."/>
            <person name="Fast N.M."/>
            <person name="Green B.R."/>
            <person name="Grisdale C.J."/>
            <person name="Hempel F."/>
            <person name="Henrissat B."/>
            <person name="Hoppner M.P."/>
            <person name="Ishida K."/>
            <person name="Kim E."/>
            <person name="Koreny L."/>
            <person name="Kroth P.G."/>
            <person name="Liu Y."/>
            <person name="Malik S.B."/>
            <person name="Maier U.G."/>
            <person name="McRose D."/>
            <person name="Mock T."/>
            <person name="Neilson J.A."/>
            <person name="Onodera N.T."/>
            <person name="Poole A.M."/>
            <person name="Pritham E.J."/>
            <person name="Richards T.A."/>
            <person name="Rocap G."/>
            <person name="Roy S.W."/>
            <person name="Sarai C."/>
            <person name="Schaack S."/>
            <person name="Shirato S."/>
            <person name="Slamovits C.H."/>
            <person name="Spencer D.F."/>
            <person name="Suzuki S."/>
            <person name="Worden A.Z."/>
            <person name="Zauner S."/>
            <person name="Barry K."/>
            <person name="Bell C."/>
            <person name="Bharti A.K."/>
            <person name="Crow J.A."/>
            <person name="Grimwood J."/>
            <person name="Kramer R."/>
            <person name="Lindquist E."/>
            <person name="Lucas S."/>
            <person name="Salamov A."/>
            <person name="McFadden G.I."/>
            <person name="Lane C.E."/>
            <person name="Keeling P.J."/>
            <person name="Gray M.W."/>
            <person name="Grigoriev I.V."/>
            <person name="Archibald J.M."/>
        </authorList>
    </citation>
    <scope>NUCLEOTIDE SEQUENCE</scope>
    <source>
        <strain evidence="3 5">CCMP2712</strain>
    </source>
</reference>
<accession>L1J427</accession>
<keyword evidence="5" id="KW-1185">Reference proteome</keyword>
<dbReference type="KEGG" id="gtt:GUITHDRAFT_140681"/>
<evidence type="ECO:0000313" key="4">
    <source>
        <dbReference type="EnsemblProtists" id="EKX43092"/>
    </source>
</evidence>
<dbReference type="AlphaFoldDB" id="L1J427"/>
<feature type="signal peptide" evidence="2">
    <location>
        <begin position="1"/>
        <end position="24"/>
    </location>
</feature>
<reference evidence="5" key="2">
    <citation type="submission" date="2012-11" db="EMBL/GenBank/DDBJ databases">
        <authorList>
            <person name="Kuo A."/>
            <person name="Curtis B.A."/>
            <person name="Tanifuji G."/>
            <person name="Burki F."/>
            <person name="Gruber A."/>
            <person name="Irimia M."/>
            <person name="Maruyama S."/>
            <person name="Arias M.C."/>
            <person name="Ball S.G."/>
            <person name="Gile G.H."/>
            <person name="Hirakawa Y."/>
            <person name="Hopkins J.F."/>
            <person name="Rensing S.A."/>
            <person name="Schmutz J."/>
            <person name="Symeonidi A."/>
            <person name="Elias M."/>
            <person name="Eveleigh R.J."/>
            <person name="Herman E.K."/>
            <person name="Klute M.J."/>
            <person name="Nakayama T."/>
            <person name="Obornik M."/>
            <person name="Reyes-Prieto A."/>
            <person name="Armbrust E.V."/>
            <person name="Aves S.J."/>
            <person name="Beiko R.G."/>
            <person name="Coutinho P."/>
            <person name="Dacks J.B."/>
            <person name="Durnford D.G."/>
            <person name="Fast N.M."/>
            <person name="Green B.R."/>
            <person name="Grisdale C."/>
            <person name="Hempe F."/>
            <person name="Henrissat B."/>
            <person name="Hoppner M.P."/>
            <person name="Ishida K.-I."/>
            <person name="Kim E."/>
            <person name="Koreny L."/>
            <person name="Kroth P.G."/>
            <person name="Liu Y."/>
            <person name="Malik S.-B."/>
            <person name="Maier U.G."/>
            <person name="McRose D."/>
            <person name="Mock T."/>
            <person name="Neilson J.A."/>
            <person name="Onodera N.T."/>
            <person name="Poole A.M."/>
            <person name="Pritham E.J."/>
            <person name="Richards T.A."/>
            <person name="Rocap G."/>
            <person name="Roy S.W."/>
            <person name="Sarai C."/>
            <person name="Schaack S."/>
            <person name="Shirato S."/>
            <person name="Slamovits C.H."/>
            <person name="Spencer D.F."/>
            <person name="Suzuki S."/>
            <person name="Worden A.Z."/>
            <person name="Zauner S."/>
            <person name="Barry K."/>
            <person name="Bell C."/>
            <person name="Bharti A.K."/>
            <person name="Crow J.A."/>
            <person name="Grimwood J."/>
            <person name="Kramer R."/>
            <person name="Lindquist E."/>
            <person name="Lucas S."/>
            <person name="Salamov A."/>
            <person name="McFadden G.I."/>
            <person name="Lane C.E."/>
            <person name="Keeling P.J."/>
            <person name="Gray M.W."/>
            <person name="Grigoriev I.V."/>
            <person name="Archibald J.M."/>
        </authorList>
    </citation>
    <scope>NUCLEOTIDE SEQUENCE</scope>
    <source>
        <strain evidence="5">CCMP2712</strain>
    </source>
</reference>
<evidence type="ECO:0008006" key="6">
    <source>
        <dbReference type="Google" id="ProtNLM"/>
    </source>
</evidence>
<dbReference type="HOGENOM" id="CLU_511392_0_0_1"/>
<feature type="coiled-coil region" evidence="1">
    <location>
        <begin position="473"/>
        <end position="526"/>
    </location>
</feature>
<evidence type="ECO:0000313" key="5">
    <source>
        <dbReference type="Proteomes" id="UP000011087"/>
    </source>
</evidence>
<feature type="chain" id="PRO_5008770905" description="Right handed beta helix domain-containing protein" evidence="2">
    <location>
        <begin position="25"/>
        <end position="533"/>
    </location>
</feature>
<evidence type="ECO:0000313" key="3">
    <source>
        <dbReference type="EMBL" id="EKX43092.1"/>
    </source>
</evidence>
<proteinExistence type="predicted"/>
<evidence type="ECO:0000256" key="1">
    <source>
        <dbReference type="SAM" id="Coils"/>
    </source>
</evidence>
<organism evidence="3">
    <name type="scientific">Guillardia theta (strain CCMP2712)</name>
    <name type="common">Cryptophyte</name>
    <dbReference type="NCBI Taxonomy" id="905079"/>
    <lineage>
        <taxon>Eukaryota</taxon>
        <taxon>Cryptophyceae</taxon>
        <taxon>Pyrenomonadales</taxon>
        <taxon>Geminigeraceae</taxon>
        <taxon>Guillardia</taxon>
    </lineage>
</organism>
<dbReference type="RefSeq" id="XP_005830072.1">
    <property type="nucleotide sequence ID" value="XM_005830015.1"/>
</dbReference>
<keyword evidence="2" id="KW-0732">Signal</keyword>
<dbReference type="Proteomes" id="UP000011087">
    <property type="component" value="Unassembled WGS sequence"/>
</dbReference>
<dbReference type="EnsemblProtists" id="EKX43092">
    <property type="protein sequence ID" value="EKX43092"/>
    <property type="gene ID" value="GUITHDRAFT_140681"/>
</dbReference>
<dbReference type="EMBL" id="JH993012">
    <property type="protein sequence ID" value="EKX43092.1"/>
    <property type="molecule type" value="Genomic_DNA"/>
</dbReference>
<evidence type="ECO:0000256" key="2">
    <source>
        <dbReference type="SAM" id="SignalP"/>
    </source>
</evidence>
<protein>
    <recommendedName>
        <fullName evidence="6">Right handed beta helix domain-containing protein</fullName>
    </recommendedName>
</protein>
<dbReference type="PaxDb" id="55529-EKX43092"/>
<keyword evidence="1" id="KW-0175">Coiled coil</keyword>
<dbReference type="GeneID" id="17299830"/>
<name>L1J427_GUITC</name>